<name>A0A1N6HZR5_9PROT</name>
<dbReference type="GO" id="GO:0046872">
    <property type="term" value="F:metal ion binding"/>
    <property type="evidence" value="ECO:0007669"/>
    <property type="project" value="UniProtKB-KW"/>
</dbReference>
<dbReference type="InterPro" id="IPR009056">
    <property type="entry name" value="Cyt_c-like_dom"/>
</dbReference>
<evidence type="ECO:0000256" key="1">
    <source>
        <dbReference type="ARBA" id="ARBA00022617"/>
    </source>
</evidence>
<keyword evidence="2 4" id="KW-0479">Metal-binding</keyword>
<dbReference type="InterPro" id="IPR036909">
    <property type="entry name" value="Cyt_c-like_dom_sf"/>
</dbReference>
<dbReference type="GO" id="GO:0009055">
    <property type="term" value="F:electron transfer activity"/>
    <property type="evidence" value="ECO:0007669"/>
    <property type="project" value="InterPro"/>
</dbReference>
<dbReference type="RefSeq" id="WP_028461184.1">
    <property type="nucleotide sequence ID" value="NZ_FSRO01000001.1"/>
</dbReference>
<keyword evidence="7" id="KW-1185">Reference proteome</keyword>
<dbReference type="PANTHER" id="PTHR30600">
    <property type="entry name" value="CYTOCHROME C PEROXIDASE-RELATED"/>
    <property type="match status" value="1"/>
</dbReference>
<evidence type="ECO:0000256" key="2">
    <source>
        <dbReference type="ARBA" id="ARBA00022723"/>
    </source>
</evidence>
<evidence type="ECO:0000313" key="7">
    <source>
        <dbReference type="Proteomes" id="UP000185062"/>
    </source>
</evidence>
<dbReference type="eggNOG" id="COG1858">
    <property type="taxonomic scope" value="Bacteria"/>
</dbReference>
<evidence type="ECO:0000256" key="3">
    <source>
        <dbReference type="ARBA" id="ARBA00023004"/>
    </source>
</evidence>
<evidence type="ECO:0000259" key="5">
    <source>
        <dbReference type="PROSITE" id="PS51007"/>
    </source>
</evidence>
<dbReference type="InterPro" id="IPR051395">
    <property type="entry name" value="Cytochrome_c_Peroxidase/MauG"/>
</dbReference>
<dbReference type="AlphaFoldDB" id="A0A1N6HZR5"/>
<sequence>MSKRYQCIIFIVVSLISFVFVIPYSSARDRGRSNDSQLENALRTLEEGKEIFRFDTFGDEKFWGDTLRLHESISQAVDPKTAFAVGLKVDVSALPRRLQRALERGEVDLTDPATTLTLIKQDAVLGVKGRFDGNNMTSIGITCALCHSTVDDSFAPGIGHRLDGWANRDLNVGAIIALAPNLQPYVNLLGVDEDTVKLVLNSWGPGKFDAALGFDGAAFKPDSQIPGAVLIPPAFGLAGVNLHTSTGWGGVSHWNALVAVLEMHGQGTFIDARLKDSTKFPLAAANNFDNVRPGPGEEDLVTSKLPALHLYQLALKSPEPPRDSFSEVAAARGEELFNNKADCARCHVPPLFTEPGWNIHTPEEIGIDDFQAKRGPENGYRTAPLKGLWAHTKGGFYHDGRFMTLQSVIDHYDTFFGLLLSEGEKVDLEEYLKSL</sequence>
<dbReference type="PROSITE" id="PS51007">
    <property type="entry name" value="CYTC"/>
    <property type="match status" value="1"/>
</dbReference>
<feature type="domain" description="Cytochrome c" evidence="5">
    <location>
        <begin position="328"/>
        <end position="435"/>
    </location>
</feature>
<protein>
    <recommendedName>
        <fullName evidence="5">Cytochrome c domain-containing protein</fullName>
    </recommendedName>
</protein>
<accession>A0A1N6HZR5</accession>
<evidence type="ECO:0000313" key="6">
    <source>
        <dbReference type="EMBL" id="SIO25314.1"/>
    </source>
</evidence>
<proteinExistence type="predicted"/>
<dbReference type="Proteomes" id="UP000185062">
    <property type="component" value="Unassembled WGS sequence"/>
</dbReference>
<reference evidence="6 7" key="1">
    <citation type="submission" date="2016-12" db="EMBL/GenBank/DDBJ databases">
        <authorList>
            <person name="Song W.-J."/>
            <person name="Kurnit D.M."/>
        </authorList>
    </citation>
    <scope>NUCLEOTIDE SEQUENCE [LARGE SCALE GENOMIC DNA]</scope>
    <source>
        <strain evidence="6 7">ATCC 49181</strain>
    </source>
</reference>
<dbReference type="GO" id="GO:0004130">
    <property type="term" value="F:cytochrome-c peroxidase activity"/>
    <property type="evidence" value="ECO:0007669"/>
    <property type="project" value="TreeGrafter"/>
</dbReference>
<evidence type="ECO:0000256" key="4">
    <source>
        <dbReference type="PROSITE-ProRule" id="PRU00433"/>
    </source>
</evidence>
<organism evidence="6 7">
    <name type="scientific">Nitrosomonas cryotolerans ATCC 49181</name>
    <dbReference type="NCBI Taxonomy" id="1131553"/>
    <lineage>
        <taxon>Bacteria</taxon>
        <taxon>Pseudomonadati</taxon>
        <taxon>Pseudomonadota</taxon>
        <taxon>Betaproteobacteria</taxon>
        <taxon>Nitrosomonadales</taxon>
        <taxon>Nitrosomonadaceae</taxon>
        <taxon>Nitrosomonas</taxon>
    </lineage>
</organism>
<dbReference type="Gene3D" id="1.10.760.10">
    <property type="entry name" value="Cytochrome c-like domain"/>
    <property type="match status" value="1"/>
</dbReference>
<dbReference type="SUPFAM" id="SSF46626">
    <property type="entry name" value="Cytochrome c"/>
    <property type="match status" value="1"/>
</dbReference>
<dbReference type="EMBL" id="FSRO01000001">
    <property type="protein sequence ID" value="SIO25314.1"/>
    <property type="molecule type" value="Genomic_DNA"/>
</dbReference>
<keyword evidence="3 4" id="KW-0408">Iron</keyword>
<gene>
    <name evidence="6" type="ORF">SAMN02743940_1461</name>
</gene>
<keyword evidence="1 4" id="KW-0349">Heme</keyword>
<dbReference type="STRING" id="44575.SAMN05216419_10609"/>
<dbReference type="GO" id="GO:0020037">
    <property type="term" value="F:heme binding"/>
    <property type="evidence" value="ECO:0007669"/>
    <property type="project" value="InterPro"/>
</dbReference>